<keyword evidence="4" id="KW-1185">Reference proteome</keyword>
<protein>
    <submittedName>
        <fullName evidence="3">Uncharacterized protein</fullName>
    </submittedName>
</protein>
<dbReference type="Proteomes" id="UP001211872">
    <property type="component" value="Chromosome"/>
</dbReference>
<keyword evidence="2" id="KW-1133">Transmembrane helix</keyword>
<proteinExistence type="predicted"/>
<evidence type="ECO:0000313" key="4">
    <source>
        <dbReference type="Proteomes" id="UP001211872"/>
    </source>
</evidence>
<dbReference type="RefSeq" id="WP_270125132.1">
    <property type="nucleotide sequence ID" value="NZ_CP115396.1"/>
</dbReference>
<reference evidence="3 4" key="1">
    <citation type="journal article" date="2011" name="Int. J. Syst. Evol. Microbiol.">
        <title>Hymenobacter yonginensis sp. nov., isolated from a mesotrophic artificial lake.</title>
        <authorList>
            <person name="Joung Y."/>
            <person name="Cho S.H."/>
            <person name="Kim H."/>
            <person name="Kim S.B."/>
            <person name="Joh K."/>
        </authorList>
    </citation>
    <scope>NUCLEOTIDE SEQUENCE [LARGE SCALE GENOMIC DNA]</scope>
    <source>
        <strain evidence="3 4">KCTC 22745</strain>
    </source>
</reference>
<name>A0ABY7PI14_9BACT</name>
<evidence type="ECO:0000256" key="1">
    <source>
        <dbReference type="SAM" id="MobiDB-lite"/>
    </source>
</evidence>
<keyword evidence="2" id="KW-0472">Membrane</keyword>
<evidence type="ECO:0000256" key="2">
    <source>
        <dbReference type="SAM" id="Phobius"/>
    </source>
</evidence>
<sequence>MSIRLVTIMLERRGRKHCFGALLMAAVFAYGGLWVVAGALALFALFLVGYSSQWQLDIRTRQYRHGVSLFGMHLGSDWLRLPDVQRVVIRYFSDFAVTDSGYSDGDESSKDRRYILLLSVPESAQGLVVAQLRNQQQAVQLGCQLGRALGLPVLECDRYGELTVVEEADPADNRAYNPPHFEPAPSIET</sequence>
<gene>
    <name evidence="3" type="ORF">O9Z63_10390</name>
</gene>
<accession>A0ABY7PI14</accession>
<keyword evidence="2" id="KW-0812">Transmembrane</keyword>
<feature type="region of interest" description="Disordered" evidence="1">
    <location>
        <begin position="170"/>
        <end position="189"/>
    </location>
</feature>
<evidence type="ECO:0000313" key="3">
    <source>
        <dbReference type="EMBL" id="WBO82797.1"/>
    </source>
</evidence>
<feature type="transmembrane region" description="Helical" evidence="2">
    <location>
        <begin position="21"/>
        <end position="50"/>
    </location>
</feature>
<dbReference type="EMBL" id="CP115396">
    <property type="protein sequence ID" value="WBO82797.1"/>
    <property type="molecule type" value="Genomic_DNA"/>
</dbReference>
<organism evidence="3 4">
    <name type="scientific">Hymenobacter yonginensis</name>
    <dbReference type="NCBI Taxonomy" id="748197"/>
    <lineage>
        <taxon>Bacteria</taxon>
        <taxon>Pseudomonadati</taxon>
        <taxon>Bacteroidota</taxon>
        <taxon>Cytophagia</taxon>
        <taxon>Cytophagales</taxon>
        <taxon>Hymenobacteraceae</taxon>
        <taxon>Hymenobacter</taxon>
    </lineage>
</organism>